<evidence type="ECO:0000313" key="1">
    <source>
        <dbReference type="EMBL" id="MER2996146.1"/>
    </source>
</evidence>
<name>A0ABV1RP50_9BACT</name>
<sequence length="325" mass="37705">MTKLRSFIYLDNYKMYSFSSQLFEGLTEYIVQSKSDKSIEEEQQKGKLGSGRILADIIEKDISQTEKKFLHDYSYNLFEETLVNSGRVLELNQGNVNSEIENIHNYSFVKITGRVVFNDSKSVQHTIENFNEIGEALTYISNRGAIEEMKSTLSEQAKGIKDRNAKAKANALIRNALDVKKMAKEQSLYFDPEFLKKLSYILEYGFNQQFEAQIPFEHDDAFQLFTAQLIRENLKESEFNIIKKYSRETEKEFKLFGIPTQVQGSGRKGSILDKIREIYEDTETESSMKEYLMYMASLLSNVERTFSGKLDFEYVIDPIALYIEI</sequence>
<comment type="caution">
    <text evidence="1">The sequence shown here is derived from an EMBL/GenBank/DDBJ whole genome shotgun (WGS) entry which is preliminary data.</text>
</comment>
<dbReference type="EMBL" id="JBEOKT010000001">
    <property type="protein sequence ID" value="MER2996146.1"/>
    <property type="molecule type" value="Genomic_DNA"/>
</dbReference>
<reference evidence="1 2" key="1">
    <citation type="submission" date="2024-06" db="EMBL/GenBank/DDBJ databases">
        <title>Pontibacter populi HYL7-15.</title>
        <authorList>
            <person name="Kim M.K."/>
        </authorList>
    </citation>
    <scope>NUCLEOTIDE SEQUENCE [LARGE SCALE GENOMIC DNA]</scope>
    <source>
        <strain evidence="1 2">HYL7-15</strain>
    </source>
</reference>
<protein>
    <submittedName>
        <fullName evidence="1">Uncharacterized protein</fullName>
    </submittedName>
</protein>
<accession>A0ABV1RP50</accession>
<keyword evidence="2" id="KW-1185">Reference proteome</keyword>
<dbReference type="Proteomes" id="UP001476807">
    <property type="component" value="Unassembled WGS sequence"/>
</dbReference>
<dbReference type="InterPro" id="IPR045633">
    <property type="entry name" value="DUF6414"/>
</dbReference>
<gene>
    <name evidence="1" type="ORF">ABS362_01235</name>
</gene>
<organism evidence="1 2">
    <name type="scientific">Pontibacter populi</name>
    <dbReference type="NCBI Taxonomy" id="890055"/>
    <lineage>
        <taxon>Bacteria</taxon>
        <taxon>Pseudomonadati</taxon>
        <taxon>Bacteroidota</taxon>
        <taxon>Cytophagia</taxon>
        <taxon>Cytophagales</taxon>
        <taxon>Hymenobacteraceae</taxon>
        <taxon>Pontibacter</taxon>
    </lineage>
</organism>
<proteinExistence type="predicted"/>
<dbReference type="RefSeq" id="WP_350410278.1">
    <property type="nucleotide sequence ID" value="NZ_JBEOKT010000001.1"/>
</dbReference>
<evidence type="ECO:0000313" key="2">
    <source>
        <dbReference type="Proteomes" id="UP001476807"/>
    </source>
</evidence>
<dbReference type="Pfam" id="PF19952">
    <property type="entry name" value="DUF6414"/>
    <property type="match status" value="1"/>
</dbReference>